<evidence type="ECO:0008006" key="10">
    <source>
        <dbReference type="Google" id="ProtNLM"/>
    </source>
</evidence>
<name>A0AAE0WX70_9PEZI</name>
<evidence type="ECO:0000313" key="9">
    <source>
        <dbReference type="Proteomes" id="UP001274830"/>
    </source>
</evidence>
<feature type="transmembrane region" description="Helical" evidence="5">
    <location>
        <begin position="135"/>
        <end position="154"/>
    </location>
</feature>
<evidence type="ECO:0000256" key="3">
    <source>
        <dbReference type="ARBA" id="ARBA00022989"/>
    </source>
</evidence>
<dbReference type="Pfam" id="PF12430">
    <property type="entry name" value="ABA_GPCR"/>
    <property type="match status" value="1"/>
</dbReference>
<feature type="domain" description="Golgi pH regulator conserved" evidence="7">
    <location>
        <begin position="217"/>
        <end position="282"/>
    </location>
</feature>
<evidence type="ECO:0000259" key="7">
    <source>
        <dbReference type="Pfam" id="PF12537"/>
    </source>
</evidence>
<proteinExistence type="predicted"/>
<dbReference type="Proteomes" id="UP001274830">
    <property type="component" value="Unassembled WGS sequence"/>
</dbReference>
<dbReference type="EMBL" id="JAUTXT010000002">
    <property type="protein sequence ID" value="KAK3679476.1"/>
    <property type="molecule type" value="Genomic_DNA"/>
</dbReference>
<feature type="transmembrane region" description="Helical" evidence="5">
    <location>
        <begin position="508"/>
        <end position="526"/>
    </location>
</feature>
<comment type="caution">
    <text evidence="8">The sequence shown here is derived from an EMBL/GenBank/DDBJ whole genome shotgun (WGS) entry which is preliminary data.</text>
</comment>
<organism evidence="8 9">
    <name type="scientific">Recurvomyces mirabilis</name>
    <dbReference type="NCBI Taxonomy" id="574656"/>
    <lineage>
        <taxon>Eukaryota</taxon>
        <taxon>Fungi</taxon>
        <taxon>Dikarya</taxon>
        <taxon>Ascomycota</taxon>
        <taxon>Pezizomycotina</taxon>
        <taxon>Dothideomycetes</taxon>
        <taxon>Dothideomycetidae</taxon>
        <taxon>Mycosphaerellales</taxon>
        <taxon>Teratosphaeriaceae</taxon>
        <taxon>Recurvomyces</taxon>
    </lineage>
</organism>
<dbReference type="AlphaFoldDB" id="A0AAE0WX70"/>
<evidence type="ECO:0000313" key="8">
    <source>
        <dbReference type="EMBL" id="KAK3679476.1"/>
    </source>
</evidence>
<evidence type="ECO:0000256" key="1">
    <source>
        <dbReference type="ARBA" id="ARBA00004141"/>
    </source>
</evidence>
<feature type="domain" description="Abscisic acid G-protein coupled receptor-like" evidence="6">
    <location>
        <begin position="350"/>
        <end position="529"/>
    </location>
</feature>
<evidence type="ECO:0000256" key="2">
    <source>
        <dbReference type="ARBA" id="ARBA00022692"/>
    </source>
</evidence>
<feature type="transmembrane region" description="Helical" evidence="5">
    <location>
        <begin position="175"/>
        <end position="194"/>
    </location>
</feature>
<comment type="subcellular location">
    <subcellularLocation>
        <location evidence="1">Membrane</location>
        <topology evidence="1">Multi-pass membrane protein</topology>
    </subcellularLocation>
</comment>
<evidence type="ECO:0000256" key="5">
    <source>
        <dbReference type="SAM" id="Phobius"/>
    </source>
</evidence>
<keyword evidence="2 5" id="KW-0812">Transmembrane</keyword>
<feature type="transmembrane region" description="Helical" evidence="5">
    <location>
        <begin position="29"/>
        <end position="47"/>
    </location>
</feature>
<dbReference type="GO" id="GO:0016020">
    <property type="term" value="C:membrane"/>
    <property type="evidence" value="ECO:0007669"/>
    <property type="project" value="UniProtKB-SubCell"/>
</dbReference>
<feature type="transmembrane region" description="Helical" evidence="5">
    <location>
        <begin position="225"/>
        <end position="246"/>
    </location>
</feature>
<dbReference type="Pfam" id="PF12537">
    <property type="entry name" value="GPHR_N"/>
    <property type="match status" value="1"/>
</dbReference>
<dbReference type="InterPro" id="IPR025969">
    <property type="entry name" value="ABA_GPCR_dom"/>
</dbReference>
<dbReference type="PANTHER" id="PTHR15948">
    <property type="entry name" value="G-PROTEIN COUPLED RECEPTOR 89-RELATED"/>
    <property type="match status" value="1"/>
</dbReference>
<evidence type="ECO:0000259" key="6">
    <source>
        <dbReference type="Pfam" id="PF12430"/>
    </source>
</evidence>
<feature type="transmembrane region" description="Helical" evidence="5">
    <location>
        <begin position="461"/>
        <end position="480"/>
    </location>
</feature>
<sequence>MSFSLLEDCEDCLPKYLQRRLDSVPPSTIILSSIPFVLTWIVAVVIAQQRLFPILSNSDAQQERKAGLPVFNKDTFKPSTYSLKDSIRRPSAQRLASVVFSTSIGLSTVLVELLLCEISNTLNPAARGLALRVTLTSLLVLSILVTPALEIHGLGKTILGTPTETTSTRKTRPTFRLILQTALFASWLLVFWYIPQTSLLRASLRPDDTTQSSDHAFTEACLERVGIIGISLMASLAGFAAVSSLWQTFGVRHRKIRENDISRKEAGLSATEEMLHAKQSRLRALQRKSSEASPADQKGFMNRMLSSVRGGGSEAQELKSLQLEVSGLETMRFQLRTSLSNLRNRWTEQQRSRTTTGKALNIFNTIFAVYCAYRILATSLSSLRRWWQPTHSFATSDPINNILALLTTHWDNNLDRAAWSRQISFLLSGIMLLASFNAVLQTFRLFSRFAPSALQHAQTSLPLIISQVAGTYVISSALLLRSNLPEEVGGVISEALGKPLEGGFVEGWFESWFLVAVVLTAMGILIGRKVGEGEEWDDGGEEGGLEMVKISN</sequence>
<evidence type="ECO:0000256" key="4">
    <source>
        <dbReference type="ARBA" id="ARBA00023136"/>
    </source>
</evidence>
<keyword evidence="3 5" id="KW-1133">Transmembrane helix</keyword>
<dbReference type="PANTHER" id="PTHR15948:SF0">
    <property type="entry name" value="GOLGI PH REGULATOR A-RELATED"/>
    <property type="match status" value="1"/>
</dbReference>
<feature type="transmembrane region" description="Helical" evidence="5">
    <location>
        <begin position="95"/>
        <end position="115"/>
    </location>
</feature>
<reference evidence="8" key="1">
    <citation type="submission" date="2023-07" db="EMBL/GenBank/DDBJ databases">
        <title>Black Yeasts Isolated from many extreme environments.</title>
        <authorList>
            <person name="Coleine C."/>
            <person name="Stajich J.E."/>
            <person name="Selbmann L."/>
        </authorList>
    </citation>
    <scope>NUCLEOTIDE SEQUENCE</scope>
    <source>
        <strain evidence="8">CCFEE 5485</strain>
    </source>
</reference>
<dbReference type="InterPro" id="IPR022535">
    <property type="entry name" value="Golgi_pH-regulator_cons_dom"/>
</dbReference>
<feature type="transmembrane region" description="Helical" evidence="5">
    <location>
        <begin position="423"/>
        <end position="440"/>
    </location>
</feature>
<keyword evidence="4 5" id="KW-0472">Membrane</keyword>
<accession>A0AAE0WX70</accession>
<dbReference type="InterPro" id="IPR015672">
    <property type="entry name" value="GPHR/GTG"/>
</dbReference>
<feature type="transmembrane region" description="Helical" evidence="5">
    <location>
        <begin position="359"/>
        <end position="377"/>
    </location>
</feature>
<keyword evidence="9" id="KW-1185">Reference proteome</keyword>
<gene>
    <name evidence="8" type="ORF">LTR78_001037</name>
</gene>
<protein>
    <recommendedName>
        <fullName evidence="10">G protein-coupled receptor</fullName>
    </recommendedName>
</protein>